<keyword evidence="6 7" id="KW-0472">Membrane</keyword>
<evidence type="ECO:0000313" key="9">
    <source>
        <dbReference type="EMBL" id="MBE5039129.1"/>
    </source>
</evidence>
<gene>
    <name evidence="9" type="ORF">INF28_01420</name>
</gene>
<dbReference type="GO" id="GO:0055085">
    <property type="term" value="P:transmembrane transport"/>
    <property type="evidence" value="ECO:0007669"/>
    <property type="project" value="InterPro"/>
</dbReference>
<feature type="domain" description="ABC transmembrane type-1" evidence="8">
    <location>
        <begin position="50"/>
        <end position="250"/>
    </location>
</feature>
<dbReference type="CDD" id="cd06261">
    <property type="entry name" value="TM_PBP2"/>
    <property type="match status" value="1"/>
</dbReference>
<feature type="transmembrane region" description="Helical" evidence="7">
    <location>
        <begin position="86"/>
        <end position="107"/>
    </location>
</feature>
<dbReference type="InterPro" id="IPR000515">
    <property type="entry name" value="MetI-like"/>
</dbReference>
<accession>A0A9D5R860</accession>
<dbReference type="SUPFAM" id="SSF161098">
    <property type="entry name" value="MetI-like"/>
    <property type="match status" value="1"/>
</dbReference>
<evidence type="ECO:0000256" key="6">
    <source>
        <dbReference type="ARBA" id="ARBA00023136"/>
    </source>
</evidence>
<comment type="caution">
    <text evidence="9">The sequence shown here is derived from an EMBL/GenBank/DDBJ whole genome shotgun (WGS) entry which is preliminary data.</text>
</comment>
<keyword evidence="2 7" id="KW-0813">Transport</keyword>
<comment type="similarity">
    <text evidence="7">Belongs to the binding-protein-dependent transport system permease family.</text>
</comment>
<comment type="subcellular location">
    <subcellularLocation>
        <location evidence="1 7">Cell membrane</location>
        <topology evidence="1 7">Multi-pass membrane protein</topology>
    </subcellularLocation>
</comment>
<dbReference type="Pfam" id="PF00528">
    <property type="entry name" value="BPD_transp_1"/>
    <property type="match status" value="1"/>
</dbReference>
<evidence type="ECO:0000256" key="4">
    <source>
        <dbReference type="ARBA" id="ARBA00022692"/>
    </source>
</evidence>
<evidence type="ECO:0000256" key="2">
    <source>
        <dbReference type="ARBA" id="ARBA00022448"/>
    </source>
</evidence>
<dbReference type="AlphaFoldDB" id="A0A9D5R860"/>
<feature type="transmembrane region" description="Helical" evidence="7">
    <location>
        <begin position="233"/>
        <end position="252"/>
    </location>
</feature>
<keyword evidence="10" id="KW-1185">Reference proteome</keyword>
<dbReference type="PROSITE" id="PS50928">
    <property type="entry name" value="ABC_TM1"/>
    <property type="match status" value="1"/>
</dbReference>
<evidence type="ECO:0000259" key="8">
    <source>
        <dbReference type="PROSITE" id="PS50928"/>
    </source>
</evidence>
<keyword evidence="3" id="KW-1003">Cell membrane</keyword>
<dbReference type="Proteomes" id="UP000806542">
    <property type="component" value="Unassembled WGS sequence"/>
</dbReference>
<feature type="transmembrane region" description="Helical" evidence="7">
    <location>
        <begin position="119"/>
        <end position="144"/>
    </location>
</feature>
<keyword evidence="4 7" id="KW-0812">Transmembrane</keyword>
<dbReference type="InterPro" id="IPR035906">
    <property type="entry name" value="MetI-like_sf"/>
</dbReference>
<reference evidence="9" key="1">
    <citation type="submission" date="2020-10" db="EMBL/GenBank/DDBJ databases">
        <title>ChiBAC.</title>
        <authorList>
            <person name="Zenner C."/>
            <person name="Hitch T.C.A."/>
            <person name="Clavel T."/>
        </authorList>
    </citation>
    <scope>NUCLEOTIDE SEQUENCE</scope>
    <source>
        <strain evidence="9">DSM 107454</strain>
    </source>
</reference>
<evidence type="ECO:0000256" key="7">
    <source>
        <dbReference type="RuleBase" id="RU363032"/>
    </source>
</evidence>
<name>A0A9D5R860_9FIRM</name>
<sequence>MLYPMVYVLLASFSDPIAFMRHKGALWCTQGFSFSSYANAFENPMLLKSYGNTIFVVIVGVVLNLVLTSCGAYFLSRRDVKLQKVIAIYIIITMFFSGGMIPFYFVVRGLGLEDSLWSLILPVGINTFNLMILRVAFAAVPVGLEESAKLDGAGHLTILFRIILPVSKASIAVIALYYAVTHWNSWFNAMLFLNDRDKYPLQLVLREILINSDTSSMTMGAAASDLEYVGETVKYAVIIISTVPILCIYPFIQKYFTKGAMIGAVKG</sequence>
<feature type="transmembrane region" description="Helical" evidence="7">
    <location>
        <begin position="156"/>
        <end position="180"/>
    </location>
</feature>
<keyword evidence="5 7" id="KW-1133">Transmembrane helix</keyword>
<dbReference type="EMBL" id="JADCKB010000002">
    <property type="protein sequence ID" value="MBE5039129.1"/>
    <property type="molecule type" value="Genomic_DNA"/>
</dbReference>
<dbReference type="GO" id="GO:0005886">
    <property type="term" value="C:plasma membrane"/>
    <property type="evidence" value="ECO:0007669"/>
    <property type="project" value="UniProtKB-SubCell"/>
</dbReference>
<organism evidence="9 10">
    <name type="scientific">Ructibacterium gallinarum</name>
    <dbReference type="NCBI Taxonomy" id="2779355"/>
    <lineage>
        <taxon>Bacteria</taxon>
        <taxon>Bacillati</taxon>
        <taxon>Bacillota</taxon>
        <taxon>Clostridia</taxon>
        <taxon>Eubacteriales</taxon>
        <taxon>Oscillospiraceae</taxon>
        <taxon>Ructibacterium</taxon>
    </lineage>
</organism>
<evidence type="ECO:0000313" key="10">
    <source>
        <dbReference type="Proteomes" id="UP000806542"/>
    </source>
</evidence>
<dbReference type="PANTHER" id="PTHR43744:SF9">
    <property type="entry name" value="POLYGALACTURONAN_RHAMNOGALACTURONAN TRANSPORT SYSTEM PERMEASE PROTEIN YTCP"/>
    <property type="match status" value="1"/>
</dbReference>
<evidence type="ECO:0000256" key="5">
    <source>
        <dbReference type="ARBA" id="ARBA00022989"/>
    </source>
</evidence>
<proteinExistence type="inferred from homology"/>
<feature type="transmembrane region" description="Helical" evidence="7">
    <location>
        <begin position="50"/>
        <end position="74"/>
    </location>
</feature>
<evidence type="ECO:0000256" key="3">
    <source>
        <dbReference type="ARBA" id="ARBA00022475"/>
    </source>
</evidence>
<evidence type="ECO:0000256" key="1">
    <source>
        <dbReference type="ARBA" id="ARBA00004651"/>
    </source>
</evidence>
<dbReference type="Gene3D" id="1.10.3720.10">
    <property type="entry name" value="MetI-like"/>
    <property type="match status" value="1"/>
</dbReference>
<dbReference type="PANTHER" id="PTHR43744">
    <property type="entry name" value="ABC TRANSPORTER PERMEASE PROTEIN MG189-RELATED-RELATED"/>
    <property type="match status" value="1"/>
</dbReference>
<protein>
    <submittedName>
        <fullName evidence="9">Carbohydrate ABC transporter permease</fullName>
    </submittedName>
</protein>